<keyword evidence="4" id="KW-0243">Dynein</keyword>
<reference evidence="8 9" key="1">
    <citation type="submission" date="2016-07" db="EMBL/GenBank/DDBJ databases">
        <title>Pervasive Adenine N6-methylation of Active Genes in Fungi.</title>
        <authorList>
            <consortium name="DOE Joint Genome Institute"/>
            <person name="Mondo S.J."/>
            <person name="Dannebaum R.O."/>
            <person name="Kuo R.C."/>
            <person name="Labutti K."/>
            <person name="Haridas S."/>
            <person name="Kuo A."/>
            <person name="Salamov A."/>
            <person name="Ahrendt S.R."/>
            <person name="Lipzen A."/>
            <person name="Sullivan W."/>
            <person name="Andreopoulos W.B."/>
            <person name="Clum A."/>
            <person name="Lindquist E."/>
            <person name="Daum C."/>
            <person name="Ramamoorthy G.K."/>
            <person name="Gryganskyi A."/>
            <person name="Culley D."/>
            <person name="Magnuson J.K."/>
            <person name="James T.Y."/>
            <person name="O'Malley M.A."/>
            <person name="Stajich J.E."/>
            <person name="Spatafora J.W."/>
            <person name="Visel A."/>
            <person name="Grigoriev I.V."/>
        </authorList>
    </citation>
    <scope>NUCLEOTIDE SEQUENCE [LARGE SCALE GENOMIC DNA]</scope>
    <source>
        <strain evidence="8 9">JEL800</strain>
    </source>
</reference>
<dbReference type="SMART" id="SM01052">
    <property type="entry name" value="CAP_GLY"/>
    <property type="match status" value="1"/>
</dbReference>
<evidence type="ECO:0000313" key="9">
    <source>
        <dbReference type="Proteomes" id="UP000193642"/>
    </source>
</evidence>
<dbReference type="GO" id="GO:0030286">
    <property type="term" value="C:dynein complex"/>
    <property type="evidence" value="ECO:0007669"/>
    <property type="project" value="UniProtKB-KW"/>
</dbReference>
<feature type="domain" description="CAP-Gly" evidence="7">
    <location>
        <begin position="52"/>
        <end position="87"/>
    </location>
</feature>
<comment type="subcellular location">
    <subcellularLocation>
        <location evidence="1">Cytoplasm</location>
        <location evidence="1">Cytoskeleton</location>
        <location evidence="1">Spindle</location>
    </subcellularLocation>
</comment>
<dbReference type="EMBL" id="MCGO01000009">
    <property type="protein sequence ID" value="ORY49562.1"/>
    <property type="molecule type" value="Genomic_DNA"/>
</dbReference>
<proteinExistence type="predicted"/>
<dbReference type="PANTHER" id="PTHR18916:SF6">
    <property type="entry name" value="DYNACTIN SUBUNIT 1"/>
    <property type="match status" value="1"/>
</dbReference>
<keyword evidence="2" id="KW-0963">Cytoplasm</keyword>
<dbReference type="InterPro" id="IPR036859">
    <property type="entry name" value="CAP-Gly_dom_sf"/>
</dbReference>
<dbReference type="PROSITE" id="PS50245">
    <property type="entry name" value="CAP_GLY_2"/>
    <property type="match status" value="1"/>
</dbReference>
<comment type="caution">
    <text evidence="8">The sequence shown here is derived from an EMBL/GenBank/DDBJ whole genome shotgun (WGS) entry which is preliminary data.</text>
</comment>
<evidence type="ECO:0000256" key="1">
    <source>
        <dbReference type="ARBA" id="ARBA00004186"/>
    </source>
</evidence>
<evidence type="ECO:0000256" key="3">
    <source>
        <dbReference type="ARBA" id="ARBA00022701"/>
    </source>
</evidence>
<protein>
    <recommendedName>
        <fullName evidence="7">CAP-Gly domain-containing protein</fullName>
    </recommendedName>
</protein>
<dbReference type="InterPro" id="IPR000938">
    <property type="entry name" value="CAP-Gly_domain"/>
</dbReference>
<keyword evidence="3" id="KW-0493">Microtubule</keyword>
<dbReference type="GO" id="GO:0005874">
    <property type="term" value="C:microtubule"/>
    <property type="evidence" value="ECO:0007669"/>
    <property type="project" value="UniProtKB-KW"/>
</dbReference>
<accession>A0A1Y2CRD8</accession>
<evidence type="ECO:0000313" key="8">
    <source>
        <dbReference type="EMBL" id="ORY49562.1"/>
    </source>
</evidence>
<dbReference type="PROSITE" id="PS00845">
    <property type="entry name" value="CAP_GLY_1"/>
    <property type="match status" value="1"/>
</dbReference>
<name>A0A1Y2CRD8_9FUNG</name>
<evidence type="ECO:0000259" key="7">
    <source>
        <dbReference type="PROSITE" id="PS50245"/>
    </source>
</evidence>
<keyword evidence="9" id="KW-1185">Reference proteome</keyword>
<dbReference type="Gene3D" id="2.30.30.190">
    <property type="entry name" value="CAP Gly-rich-like domain"/>
    <property type="match status" value="1"/>
</dbReference>
<dbReference type="STRING" id="329046.A0A1Y2CRD8"/>
<dbReference type="GO" id="GO:0005819">
    <property type="term" value="C:spindle"/>
    <property type="evidence" value="ECO:0007669"/>
    <property type="project" value="UniProtKB-SubCell"/>
</dbReference>
<dbReference type="Proteomes" id="UP000193642">
    <property type="component" value="Unassembled WGS sequence"/>
</dbReference>
<gene>
    <name evidence="8" type="ORF">BCR33DRAFT_585274</name>
</gene>
<dbReference type="SUPFAM" id="SSF74924">
    <property type="entry name" value="Cap-Gly domain"/>
    <property type="match status" value="1"/>
</dbReference>
<sequence length="125" mass="13787">MPQIANRLQQLIDDYTQGEARVGDRGCVVINGERVLGMVKYVGIFDPYPESGLWCGIKLDRPLGKHDGVVRGKRYFTCEENHGLFVKLEKIIPMGPAGGKTVDDPACRTIINNSPACHITYNVIG</sequence>
<dbReference type="Pfam" id="PF01302">
    <property type="entry name" value="CAP_GLY"/>
    <property type="match status" value="1"/>
</dbReference>
<evidence type="ECO:0000256" key="2">
    <source>
        <dbReference type="ARBA" id="ARBA00022490"/>
    </source>
</evidence>
<organism evidence="8 9">
    <name type="scientific">Rhizoclosmatium globosum</name>
    <dbReference type="NCBI Taxonomy" id="329046"/>
    <lineage>
        <taxon>Eukaryota</taxon>
        <taxon>Fungi</taxon>
        <taxon>Fungi incertae sedis</taxon>
        <taxon>Chytridiomycota</taxon>
        <taxon>Chytridiomycota incertae sedis</taxon>
        <taxon>Chytridiomycetes</taxon>
        <taxon>Chytridiales</taxon>
        <taxon>Chytriomycetaceae</taxon>
        <taxon>Rhizoclosmatium</taxon>
    </lineage>
</organism>
<dbReference type="AlphaFoldDB" id="A0A1Y2CRD8"/>
<dbReference type="PANTHER" id="PTHR18916">
    <property type="entry name" value="DYNACTIN 1-RELATED MICROTUBULE-BINDING"/>
    <property type="match status" value="1"/>
</dbReference>
<keyword evidence="6" id="KW-0206">Cytoskeleton</keyword>
<evidence type="ECO:0000256" key="5">
    <source>
        <dbReference type="ARBA" id="ARBA00023054"/>
    </source>
</evidence>
<evidence type="ECO:0000256" key="4">
    <source>
        <dbReference type="ARBA" id="ARBA00023017"/>
    </source>
</evidence>
<evidence type="ECO:0000256" key="6">
    <source>
        <dbReference type="ARBA" id="ARBA00023212"/>
    </source>
</evidence>
<keyword evidence="5" id="KW-0175">Coiled coil</keyword>
<dbReference type="OrthoDB" id="2130750at2759"/>